<keyword evidence="1" id="KW-0812">Transmembrane</keyword>
<evidence type="ECO:0000313" key="2">
    <source>
        <dbReference type="Ensembl" id="ENSSFAP00005009608.1"/>
    </source>
</evidence>
<keyword evidence="1" id="KW-1133">Transmembrane helix</keyword>
<dbReference type="Proteomes" id="UP000472267">
    <property type="component" value="Chromosome 7"/>
</dbReference>
<evidence type="ECO:0000313" key="3">
    <source>
        <dbReference type="Proteomes" id="UP000472267"/>
    </source>
</evidence>
<keyword evidence="1" id="KW-0472">Membrane</keyword>
<reference evidence="2" key="1">
    <citation type="submission" date="2019-06" db="EMBL/GenBank/DDBJ databases">
        <authorList>
            <consortium name="Wellcome Sanger Institute Data Sharing"/>
        </authorList>
    </citation>
    <scope>NUCLEOTIDE SEQUENCE [LARGE SCALE GENOMIC DNA]</scope>
</reference>
<dbReference type="Ensembl" id="ENSSFAT00005010051.1">
    <property type="protein sequence ID" value="ENSSFAP00005009608.1"/>
    <property type="gene ID" value="ENSSFAG00005005491.1"/>
</dbReference>
<organism evidence="2 3">
    <name type="scientific">Salarias fasciatus</name>
    <name type="common">Jewelled blenny</name>
    <name type="synonym">Blennius fasciatus</name>
    <dbReference type="NCBI Taxonomy" id="181472"/>
    <lineage>
        <taxon>Eukaryota</taxon>
        <taxon>Metazoa</taxon>
        <taxon>Chordata</taxon>
        <taxon>Craniata</taxon>
        <taxon>Vertebrata</taxon>
        <taxon>Euteleostomi</taxon>
        <taxon>Actinopterygii</taxon>
        <taxon>Neopterygii</taxon>
        <taxon>Teleostei</taxon>
        <taxon>Neoteleostei</taxon>
        <taxon>Acanthomorphata</taxon>
        <taxon>Ovalentaria</taxon>
        <taxon>Blenniimorphae</taxon>
        <taxon>Blenniiformes</taxon>
        <taxon>Blennioidei</taxon>
        <taxon>Blenniidae</taxon>
        <taxon>Salariinae</taxon>
        <taxon>Salarias</taxon>
    </lineage>
</organism>
<accession>A0A672FSJ0</accession>
<sequence length="209" mass="21971">IRPISNTVEIFVTGLEAASFSFLASNFGLKSSTGIAFSSVFSVSLLFSSIWCMMFSLEENIWKRTASHILTALGEPLVSRSSWAPAFSPATSFCLFPSLFLCSPASFSGSASGNLGSSCSTTMCFLRRDQPLALVFMPFGFGKTFRRGSAAGRGLSTSLSEADVAAEAASALVWALFLPRTCFTSGAVVMVSSTGVGVVCLTEVLLSAD</sequence>
<evidence type="ECO:0000256" key="1">
    <source>
        <dbReference type="SAM" id="Phobius"/>
    </source>
</evidence>
<keyword evidence="3" id="KW-1185">Reference proteome</keyword>
<dbReference type="InParanoid" id="A0A672FSJ0"/>
<reference evidence="2" key="3">
    <citation type="submission" date="2025-09" db="UniProtKB">
        <authorList>
            <consortium name="Ensembl"/>
        </authorList>
    </citation>
    <scope>IDENTIFICATION</scope>
</reference>
<feature type="transmembrane region" description="Helical" evidence="1">
    <location>
        <begin position="35"/>
        <end position="57"/>
    </location>
</feature>
<dbReference type="AlphaFoldDB" id="A0A672FSJ0"/>
<protein>
    <submittedName>
        <fullName evidence="2">Uncharacterized protein</fullName>
    </submittedName>
</protein>
<dbReference type="OMA" id="IQASHIF"/>
<name>A0A672FSJ0_SALFA</name>
<reference evidence="2" key="2">
    <citation type="submission" date="2025-08" db="UniProtKB">
        <authorList>
            <consortium name="Ensembl"/>
        </authorList>
    </citation>
    <scope>IDENTIFICATION</scope>
</reference>
<proteinExistence type="predicted"/>